<evidence type="ECO:0000256" key="9">
    <source>
        <dbReference type="NCBIfam" id="TIGR01128"/>
    </source>
</evidence>
<comment type="similarity">
    <text evidence="7">Belongs to the DNA polymerase HolA subunit family.</text>
</comment>
<dbReference type="KEGG" id="men:MEPCIT_133"/>
<dbReference type="GO" id="GO:0006261">
    <property type="term" value="P:DNA-templated DNA replication"/>
    <property type="evidence" value="ECO:0007669"/>
    <property type="project" value="TreeGrafter"/>
</dbReference>
<dbReference type="PANTHER" id="PTHR34388:SF1">
    <property type="entry name" value="DNA POLYMERASE III SUBUNIT DELTA"/>
    <property type="match status" value="1"/>
</dbReference>
<dbReference type="EMBL" id="CP002243">
    <property type="protein sequence ID" value="AEI74790.1"/>
    <property type="molecule type" value="Genomic_DNA"/>
</dbReference>
<dbReference type="SUPFAM" id="SSF52540">
    <property type="entry name" value="P-loop containing nucleoside triphosphate hydrolases"/>
    <property type="match status" value="1"/>
</dbReference>
<dbReference type="GO" id="GO:0003887">
    <property type="term" value="F:DNA-directed DNA polymerase activity"/>
    <property type="evidence" value="ECO:0007669"/>
    <property type="project" value="UniProtKB-UniRule"/>
</dbReference>
<evidence type="ECO:0000259" key="10">
    <source>
        <dbReference type="Pfam" id="PF06144"/>
    </source>
</evidence>
<gene>
    <name evidence="12" type="primary">holA</name>
    <name evidence="12" type="ordered locus">MEPCIT_133</name>
</gene>
<reference key="1">
    <citation type="submission" date="2010-09" db="EMBL/GenBank/DDBJ databases">
        <title>An interdependent metabolic patchwork in the nested three-way symbiosis of mealybugs.</title>
        <authorList>
            <person name="McCutcheon J.P."/>
            <person name="von Dohlen C.D."/>
        </authorList>
    </citation>
    <scope>NUCLEOTIDE SEQUENCE</scope>
    <source>
        <strain>PCIT</strain>
    </source>
</reference>
<evidence type="ECO:0000256" key="4">
    <source>
        <dbReference type="ARBA" id="ARBA00022695"/>
    </source>
</evidence>
<dbReference type="InterPro" id="IPR032780">
    <property type="entry name" value="DNA_pol3_delt_C"/>
</dbReference>
<evidence type="ECO:0000313" key="12">
    <source>
        <dbReference type="EMBL" id="AEI74790.1"/>
    </source>
</evidence>
<keyword evidence="5" id="KW-0235">DNA replication</keyword>
<sequence>MIRLYADQLGAQLQDSLCSCYLLFGNDQFLLRESQECIRNQAKSKQFNEHFRVTLDASTDWSFIFSLCQTRSMFANRQMLLFFLPDGVIPANMGKNMLQLASLLHDDLLLILRGSKWTSTLENSTWFKALSPHAVLVSCTTPAQRQLPGWVVKRATSMKMKLDNAACQLLCYCYEGNLLALDQALAQLSLMYPDGSMTLSRVEAVVNDAAHFQPFQLIDAVLSGKSKRAVHILCQLKLEAVDPTILVRMFQRLVLQSLTMKGKLQGANISNLCQNSQLLLTPQLELKRLTMLQLRDAVALMTKIELELKHNYDYPVWSELNALVLLLCGNKLPAAMCC</sequence>
<dbReference type="Proteomes" id="UP000000504">
    <property type="component" value="Chromosome"/>
</dbReference>
<reference evidence="12 13" key="2">
    <citation type="journal article" date="2011" name="Curr. Biol.">
        <title>An interdependent metabolic patchwork in the nested symbiosis of mealybugs.</title>
        <authorList>
            <person name="McCutcheon J.P."/>
            <person name="von Dohlen C.D."/>
        </authorList>
    </citation>
    <scope>NUCLEOTIDE SEQUENCE [LARGE SCALE GENOMIC DNA]</scope>
    <source>
        <strain evidence="12 13">PCIT</strain>
    </source>
</reference>
<dbReference type="InterPro" id="IPR005790">
    <property type="entry name" value="DNA_polIII_delta"/>
</dbReference>
<dbReference type="InterPro" id="IPR027417">
    <property type="entry name" value="P-loop_NTPase"/>
</dbReference>
<dbReference type="STRING" id="903503.MEPCIT_133"/>
<protein>
    <recommendedName>
        <fullName evidence="2 9">DNA polymerase III subunit delta</fullName>
        <ecNumber evidence="1 9">2.7.7.7</ecNumber>
    </recommendedName>
</protein>
<accession>F7XXG4</accession>
<comment type="catalytic activity">
    <reaction evidence="8">
        <text>DNA(n) + a 2'-deoxyribonucleoside 5'-triphosphate = DNA(n+1) + diphosphate</text>
        <dbReference type="Rhea" id="RHEA:22508"/>
        <dbReference type="Rhea" id="RHEA-COMP:17339"/>
        <dbReference type="Rhea" id="RHEA-COMP:17340"/>
        <dbReference type="ChEBI" id="CHEBI:33019"/>
        <dbReference type="ChEBI" id="CHEBI:61560"/>
        <dbReference type="ChEBI" id="CHEBI:173112"/>
        <dbReference type="EC" id="2.7.7.7"/>
    </reaction>
</comment>
<proteinExistence type="inferred from homology"/>
<dbReference type="SUPFAM" id="SSF48019">
    <property type="entry name" value="post-AAA+ oligomerization domain-like"/>
    <property type="match status" value="1"/>
</dbReference>
<dbReference type="Gene3D" id="1.20.272.10">
    <property type="match status" value="1"/>
</dbReference>
<dbReference type="AlphaFoldDB" id="F7XXG4"/>
<dbReference type="InterPro" id="IPR010372">
    <property type="entry name" value="DNA_pol3_delta_N"/>
</dbReference>
<keyword evidence="6" id="KW-0239">DNA-directed DNA polymerase</keyword>
<dbReference type="HOGENOM" id="CLU_044694_0_2_6"/>
<evidence type="ECO:0000256" key="1">
    <source>
        <dbReference type="ARBA" id="ARBA00012417"/>
    </source>
</evidence>
<dbReference type="Gene3D" id="3.40.50.300">
    <property type="entry name" value="P-loop containing nucleotide triphosphate hydrolases"/>
    <property type="match status" value="1"/>
</dbReference>
<dbReference type="OrthoDB" id="9770982at2"/>
<dbReference type="InterPro" id="IPR008921">
    <property type="entry name" value="DNA_pol3_clamp-load_cplx_C"/>
</dbReference>
<evidence type="ECO:0000256" key="5">
    <source>
        <dbReference type="ARBA" id="ARBA00022705"/>
    </source>
</evidence>
<evidence type="ECO:0000256" key="3">
    <source>
        <dbReference type="ARBA" id="ARBA00022679"/>
    </source>
</evidence>
<feature type="domain" description="DNA polymerase III subunit delta C-terminal" evidence="11">
    <location>
        <begin position="214"/>
        <end position="333"/>
    </location>
</feature>
<dbReference type="NCBIfam" id="TIGR01128">
    <property type="entry name" value="holA"/>
    <property type="match status" value="1"/>
</dbReference>
<dbReference type="Pfam" id="PF06144">
    <property type="entry name" value="DNA_pol3_delta"/>
    <property type="match status" value="1"/>
</dbReference>
<evidence type="ECO:0000259" key="11">
    <source>
        <dbReference type="Pfam" id="PF14840"/>
    </source>
</evidence>
<dbReference type="RefSeq" id="WP_013975541.1">
    <property type="nucleotide sequence ID" value="NC_015735.1"/>
</dbReference>
<dbReference type="Gene3D" id="1.10.8.60">
    <property type="match status" value="1"/>
</dbReference>
<evidence type="ECO:0000313" key="13">
    <source>
        <dbReference type="Proteomes" id="UP000000504"/>
    </source>
</evidence>
<dbReference type="GO" id="GO:0009360">
    <property type="term" value="C:DNA polymerase III complex"/>
    <property type="evidence" value="ECO:0007669"/>
    <property type="project" value="UniProtKB-UniRule"/>
</dbReference>
<dbReference type="EC" id="2.7.7.7" evidence="1 9"/>
<keyword evidence="3" id="KW-0808">Transferase</keyword>
<name>F7XXG4_MOREP</name>
<organism evidence="12 13">
    <name type="scientific">Moranella endobia (strain PCIT)</name>
    <dbReference type="NCBI Taxonomy" id="903503"/>
    <lineage>
        <taxon>Bacteria</taxon>
        <taxon>Pseudomonadati</taxon>
        <taxon>Pseudomonadota</taxon>
        <taxon>Gammaproteobacteria</taxon>
        <taxon>Enterobacterales</taxon>
        <taxon>Enterobacteriaceae</taxon>
        <taxon>Candidatus Moranella</taxon>
    </lineage>
</organism>
<evidence type="ECO:0000256" key="2">
    <source>
        <dbReference type="ARBA" id="ARBA00017703"/>
    </source>
</evidence>
<dbReference type="CDD" id="cd18138">
    <property type="entry name" value="HLD_clamp_pol_III_delta"/>
    <property type="match status" value="1"/>
</dbReference>
<keyword evidence="4" id="KW-0548">Nucleotidyltransferase</keyword>
<evidence type="ECO:0000256" key="6">
    <source>
        <dbReference type="ARBA" id="ARBA00022932"/>
    </source>
</evidence>
<dbReference type="eggNOG" id="COG1466">
    <property type="taxonomic scope" value="Bacteria"/>
</dbReference>
<feature type="domain" description="DNA polymerase III delta N-terminal" evidence="10">
    <location>
        <begin position="21"/>
        <end position="139"/>
    </location>
</feature>
<evidence type="ECO:0000256" key="8">
    <source>
        <dbReference type="ARBA" id="ARBA00049244"/>
    </source>
</evidence>
<evidence type="ECO:0000256" key="7">
    <source>
        <dbReference type="ARBA" id="ARBA00034754"/>
    </source>
</evidence>
<dbReference type="GO" id="GO:0003677">
    <property type="term" value="F:DNA binding"/>
    <property type="evidence" value="ECO:0007669"/>
    <property type="project" value="InterPro"/>
</dbReference>
<dbReference type="PANTHER" id="PTHR34388">
    <property type="entry name" value="DNA POLYMERASE III SUBUNIT DELTA"/>
    <property type="match status" value="1"/>
</dbReference>
<keyword evidence="13" id="KW-1185">Reference proteome</keyword>
<dbReference type="Pfam" id="PF14840">
    <property type="entry name" value="DNA_pol3_delt_C"/>
    <property type="match status" value="1"/>
</dbReference>